<dbReference type="GO" id="GO:0015074">
    <property type="term" value="P:DNA integration"/>
    <property type="evidence" value="ECO:0007669"/>
    <property type="project" value="InterPro"/>
</dbReference>
<dbReference type="GO" id="GO:0003676">
    <property type="term" value="F:nucleic acid binding"/>
    <property type="evidence" value="ECO:0007669"/>
    <property type="project" value="InterPro"/>
</dbReference>
<dbReference type="InterPro" id="IPR041373">
    <property type="entry name" value="RT_RNaseH"/>
</dbReference>
<dbReference type="Pfam" id="PF00665">
    <property type="entry name" value="rve"/>
    <property type="match status" value="1"/>
</dbReference>
<feature type="domain" description="Integrase catalytic" evidence="7">
    <location>
        <begin position="515"/>
        <end position="682"/>
    </location>
</feature>
<dbReference type="AlphaFoldDB" id="A0AAV8SZM4"/>
<evidence type="ECO:0000256" key="5">
    <source>
        <dbReference type="ARBA" id="ARBA00022801"/>
    </source>
</evidence>
<dbReference type="InterPro" id="IPR043502">
    <property type="entry name" value="DNA/RNA_pol_sf"/>
</dbReference>
<dbReference type="Gene3D" id="3.10.20.370">
    <property type="match status" value="1"/>
</dbReference>
<dbReference type="Proteomes" id="UP001159364">
    <property type="component" value="Linkage Group LG07"/>
</dbReference>
<evidence type="ECO:0000256" key="1">
    <source>
        <dbReference type="ARBA" id="ARBA00022679"/>
    </source>
</evidence>
<organism evidence="8 9">
    <name type="scientific">Erythroxylum novogranatense</name>
    <dbReference type="NCBI Taxonomy" id="1862640"/>
    <lineage>
        <taxon>Eukaryota</taxon>
        <taxon>Viridiplantae</taxon>
        <taxon>Streptophyta</taxon>
        <taxon>Embryophyta</taxon>
        <taxon>Tracheophyta</taxon>
        <taxon>Spermatophyta</taxon>
        <taxon>Magnoliopsida</taxon>
        <taxon>eudicotyledons</taxon>
        <taxon>Gunneridae</taxon>
        <taxon>Pentapetalae</taxon>
        <taxon>rosids</taxon>
        <taxon>fabids</taxon>
        <taxon>Malpighiales</taxon>
        <taxon>Erythroxylaceae</taxon>
        <taxon>Erythroxylum</taxon>
    </lineage>
</organism>
<keyword evidence="3" id="KW-0540">Nuclease</keyword>
<dbReference type="InterPro" id="IPR050951">
    <property type="entry name" value="Retrovirus_Pol_polyprotein"/>
</dbReference>
<keyword evidence="2" id="KW-0548">Nucleotidyltransferase</keyword>
<keyword evidence="5" id="KW-0378">Hydrolase</keyword>
<sequence>MNALTTDPLTAALTTLNEFDEEEILEYINLLDAGQTLRPYRQVIEPLNNSKDEAAKPSIEVPPELELKQLPHHLKYAYLGENSTLPVIVSTELTNVQEEKLLRVLKGHKRAIGWNIADIKGISPLFCQHKIILEEEFKPSVQPQRRLNPNMKEVVKKEIVKWLDAGIIYPISDSSWVSLVQCVPKKGGMTVVTNEKNELIPTRTITGWRICMDYRKLNKATKKDHFPLPFIDQMLDQLADMVENGLEVFMDDFSIYRDSFDMCLENLTKVSSRGLEVDRAKIETIEKLPPPTSDVPFKFDENCMLAFQVLKEKLVSSPIIVAPDWSRPFELMCDASDYAVGAVLGQRYNKVFHSIYYASRTLNDAQLNYTTTEKEFLAVVYAFEKFRSYLVGTKVKVFTDHSAIKYLIEKKDAKLRLIRWVLLLQEFDLEIVDRKGTENQVADHLSRMENAESSSPKAEQINESFPDERLFMVNDKQIPWYKMRFFQGTTKHSLSLSFFSIRCDACQRVGKITRKDELPLTNVLEVELFDVWGIDFMGPFPASNRNMYILVAVDYVSKWVEAIASPTNDVGVITRFLKKNIFTRFGTPRAIISDRGTHFCNKQFANLVAKYGVRHKVALAYHPQANGQAEVSNRQLKQILEKTIDASPKTWSIKLDDSLWAFRTTYKTPIGCSPYQLVFGKACHLPVELEHKAFWATK</sequence>
<dbReference type="InterPro" id="IPR001584">
    <property type="entry name" value="Integrase_cat-core"/>
</dbReference>
<evidence type="ECO:0000256" key="3">
    <source>
        <dbReference type="ARBA" id="ARBA00022722"/>
    </source>
</evidence>
<evidence type="ECO:0000256" key="6">
    <source>
        <dbReference type="ARBA" id="ARBA00022918"/>
    </source>
</evidence>
<protein>
    <recommendedName>
        <fullName evidence="7">Integrase catalytic domain-containing protein</fullName>
    </recommendedName>
</protein>
<evidence type="ECO:0000256" key="2">
    <source>
        <dbReference type="ARBA" id="ARBA00022695"/>
    </source>
</evidence>
<dbReference type="SUPFAM" id="SSF56672">
    <property type="entry name" value="DNA/RNA polymerases"/>
    <property type="match status" value="1"/>
</dbReference>
<comment type="caution">
    <text evidence="8">The sequence shown here is derived from an EMBL/GenBank/DDBJ whole genome shotgun (WGS) entry which is preliminary data.</text>
</comment>
<dbReference type="EMBL" id="JAIWQS010000007">
    <property type="protein sequence ID" value="KAJ8759601.1"/>
    <property type="molecule type" value="Genomic_DNA"/>
</dbReference>
<dbReference type="Gene3D" id="3.10.10.10">
    <property type="entry name" value="HIV Type 1 Reverse Transcriptase, subunit A, domain 1"/>
    <property type="match status" value="1"/>
</dbReference>
<evidence type="ECO:0000256" key="4">
    <source>
        <dbReference type="ARBA" id="ARBA00022759"/>
    </source>
</evidence>
<dbReference type="PANTHER" id="PTHR37984">
    <property type="entry name" value="PROTEIN CBG26694"/>
    <property type="match status" value="1"/>
</dbReference>
<evidence type="ECO:0000313" key="9">
    <source>
        <dbReference type="Proteomes" id="UP001159364"/>
    </source>
</evidence>
<reference evidence="8 9" key="1">
    <citation type="submission" date="2021-09" db="EMBL/GenBank/DDBJ databases">
        <title>Genomic insights and catalytic innovation underlie evolution of tropane alkaloids biosynthesis.</title>
        <authorList>
            <person name="Wang Y.-J."/>
            <person name="Tian T."/>
            <person name="Huang J.-P."/>
            <person name="Huang S.-X."/>
        </authorList>
    </citation>
    <scope>NUCLEOTIDE SEQUENCE [LARGE SCALE GENOMIC DNA]</scope>
    <source>
        <strain evidence="8">KIB-2018</strain>
        <tissue evidence="8">Leaf</tissue>
    </source>
</reference>
<dbReference type="CDD" id="cd09274">
    <property type="entry name" value="RNase_HI_RT_Ty3"/>
    <property type="match status" value="1"/>
</dbReference>
<keyword evidence="6" id="KW-0695">RNA-directed DNA polymerase</keyword>
<dbReference type="InterPro" id="IPR012337">
    <property type="entry name" value="RNaseH-like_sf"/>
</dbReference>
<dbReference type="GO" id="GO:0016787">
    <property type="term" value="F:hydrolase activity"/>
    <property type="evidence" value="ECO:0007669"/>
    <property type="project" value="UniProtKB-KW"/>
</dbReference>
<keyword evidence="9" id="KW-1185">Reference proteome</keyword>
<keyword evidence="4" id="KW-0255">Endonuclease</keyword>
<dbReference type="PROSITE" id="PS50994">
    <property type="entry name" value="INTEGRASE"/>
    <property type="match status" value="1"/>
</dbReference>
<dbReference type="GO" id="GO:0003964">
    <property type="term" value="F:RNA-directed DNA polymerase activity"/>
    <property type="evidence" value="ECO:0007669"/>
    <property type="project" value="UniProtKB-KW"/>
</dbReference>
<dbReference type="Pfam" id="PF17917">
    <property type="entry name" value="RT_RNaseH"/>
    <property type="match status" value="1"/>
</dbReference>
<evidence type="ECO:0000313" key="8">
    <source>
        <dbReference type="EMBL" id="KAJ8759601.1"/>
    </source>
</evidence>
<dbReference type="GO" id="GO:0004519">
    <property type="term" value="F:endonuclease activity"/>
    <property type="evidence" value="ECO:0007669"/>
    <property type="project" value="UniProtKB-KW"/>
</dbReference>
<accession>A0AAV8SZM4</accession>
<dbReference type="PANTHER" id="PTHR37984:SF5">
    <property type="entry name" value="PROTEIN NYNRIN-LIKE"/>
    <property type="match status" value="1"/>
</dbReference>
<dbReference type="Gene3D" id="3.30.420.10">
    <property type="entry name" value="Ribonuclease H-like superfamily/Ribonuclease H"/>
    <property type="match status" value="1"/>
</dbReference>
<proteinExistence type="predicted"/>
<evidence type="ECO:0000259" key="7">
    <source>
        <dbReference type="PROSITE" id="PS50994"/>
    </source>
</evidence>
<name>A0AAV8SZM4_9ROSI</name>
<gene>
    <name evidence="8" type="ORF">K2173_008781</name>
</gene>
<dbReference type="FunFam" id="3.10.20.370:FF:000001">
    <property type="entry name" value="Retrovirus-related Pol polyprotein from transposon 17.6-like protein"/>
    <property type="match status" value="1"/>
</dbReference>
<keyword evidence="1" id="KW-0808">Transferase</keyword>
<dbReference type="InterPro" id="IPR036397">
    <property type="entry name" value="RNaseH_sf"/>
</dbReference>
<dbReference type="SUPFAM" id="SSF53098">
    <property type="entry name" value="Ribonuclease H-like"/>
    <property type="match status" value="1"/>
</dbReference>